<protein>
    <submittedName>
        <fullName evidence="2">Uncharacterized protein</fullName>
    </submittedName>
</protein>
<sequence length="268" mass="30311">MSTDTSSTRTTDSTSQLTEYRHAYDVVLGQSYSTCTEGELQAEAWSDDNSTATLTSVKLSETSLPRYPSTASGETFFMDIIFELGHLPKITFSNEVSLEQAKRAFILGRNLTAQIQPDRVDLSLGFESVRLLTKIGDSFMVHWLPQEDMKYNGISPDLYHHVRDYIDHEQSPTFSYPAGKARAAFQLYQNSLRVYQLSILCVYARAKCNANPFIKSSMGSSFWCQKNSLAPNSRFRIRPKCQLDSPHSELPSSGSIEKFDRKCPYKHP</sequence>
<keyword evidence="3" id="KW-1185">Reference proteome</keyword>
<name>A0A8K0JDQ2_9TREE</name>
<gene>
    <name evidence="2" type="ORF">FFLO_07064</name>
</gene>
<proteinExistence type="predicted"/>
<organism evidence="2 3">
    <name type="scientific">Filobasidium floriforme</name>
    <dbReference type="NCBI Taxonomy" id="5210"/>
    <lineage>
        <taxon>Eukaryota</taxon>
        <taxon>Fungi</taxon>
        <taxon>Dikarya</taxon>
        <taxon>Basidiomycota</taxon>
        <taxon>Agaricomycotina</taxon>
        <taxon>Tremellomycetes</taxon>
        <taxon>Filobasidiales</taxon>
        <taxon>Filobasidiaceae</taxon>
        <taxon>Filobasidium</taxon>
    </lineage>
</organism>
<feature type="compositionally biased region" description="Basic and acidic residues" evidence="1">
    <location>
        <begin position="257"/>
        <end position="268"/>
    </location>
</feature>
<comment type="caution">
    <text evidence="2">The sequence shown here is derived from an EMBL/GenBank/DDBJ whole genome shotgun (WGS) entry which is preliminary data.</text>
</comment>
<evidence type="ECO:0000313" key="2">
    <source>
        <dbReference type="EMBL" id="KAG7527308.1"/>
    </source>
</evidence>
<evidence type="ECO:0000256" key="1">
    <source>
        <dbReference type="SAM" id="MobiDB-lite"/>
    </source>
</evidence>
<dbReference type="Proteomes" id="UP000812966">
    <property type="component" value="Unassembled WGS sequence"/>
</dbReference>
<dbReference type="AlphaFoldDB" id="A0A8K0JDQ2"/>
<feature type="region of interest" description="Disordered" evidence="1">
    <location>
        <begin position="244"/>
        <end position="268"/>
    </location>
</feature>
<accession>A0A8K0JDQ2</accession>
<dbReference type="EMBL" id="JABELV010000337">
    <property type="protein sequence ID" value="KAG7527308.1"/>
    <property type="molecule type" value="Genomic_DNA"/>
</dbReference>
<evidence type="ECO:0000313" key="3">
    <source>
        <dbReference type="Proteomes" id="UP000812966"/>
    </source>
</evidence>
<reference evidence="2" key="1">
    <citation type="submission" date="2020-04" db="EMBL/GenBank/DDBJ databases">
        <title>Analysis of mating type loci in Filobasidium floriforme.</title>
        <authorList>
            <person name="Nowrousian M."/>
        </authorList>
    </citation>
    <scope>NUCLEOTIDE SEQUENCE</scope>
    <source>
        <strain evidence="2">CBS 6242</strain>
    </source>
</reference>